<dbReference type="KEGG" id="nsh:GXM_04853"/>
<name>A0A5P8W3S7_9NOSO</name>
<dbReference type="RefSeq" id="WP_152589771.1">
    <property type="nucleotide sequence ID" value="NZ_CP045226.1"/>
</dbReference>
<evidence type="ECO:0000313" key="1">
    <source>
        <dbReference type="EMBL" id="QFS47363.1"/>
    </source>
</evidence>
<keyword evidence="2" id="KW-1185">Reference proteome</keyword>
<dbReference type="AlphaFoldDB" id="A0A5P8W3S7"/>
<reference evidence="1 2" key="1">
    <citation type="submission" date="2019-10" db="EMBL/GenBank/DDBJ databases">
        <title>Genomic and transcriptomic insights into the perfect genentic adaptation of a filamentous nitrogen-fixing cyanobacterium to rice fields.</title>
        <authorList>
            <person name="Chen Z."/>
        </authorList>
    </citation>
    <scope>NUCLEOTIDE SEQUENCE [LARGE SCALE GENOMIC DNA]</scope>
    <source>
        <strain evidence="1">CCNUC1</strain>
    </source>
</reference>
<protein>
    <submittedName>
        <fullName evidence="1">Uncharacterized protein</fullName>
    </submittedName>
</protein>
<dbReference type="EMBL" id="CP045226">
    <property type="protein sequence ID" value="QFS47363.1"/>
    <property type="molecule type" value="Genomic_DNA"/>
</dbReference>
<sequence>MPNFTVIIKHYKRKHWQNTIDEINWFRSQSSLIQVIELAAIAKDHRGKRYSHQWSIKPLALDKAKTVLLTMTNSFQQCGSFEQVHELVKTKLHKICGIGELYFYDTSFRIGAKLNLLPEKVYLHRGVREGASALGLDIAGYAIEMDTLPDELKHLPPYEVEDILCIYKDQFN</sequence>
<dbReference type="Proteomes" id="UP000326678">
    <property type="component" value="Chromosome Gxm1"/>
</dbReference>
<organism evidence="1 2">
    <name type="scientific">Nostoc sphaeroides CCNUC1</name>
    <dbReference type="NCBI Taxonomy" id="2653204"/>
    <lineage>
        <taxon>Bacteria</taxon>
        <taxon>Bacillati</taxon>
        <taxon>Cyanobacteriota</taxon>
        <taxon>Cyanophyceae</taxon>
        <taxon>Nostocales</taxon>
        <taxon>Nostocaceae</taxon>
        <taxon>Nostoc</taxon>
    </lineage>
</organism>
<gene>
    <name evidence="1" type="ORF">GXM_04853</name>
</gene>
<proteinExistence type="predicted"/>
<accession>A0A5P8W3S7</accession>
<evidence type="ECO:0000313" key="2">
    <source>
        <dbReference type="Proteomes" id="UP000326678"/>
    </source>
</evidence>